<keyword evidence="1" id="KW-1133">Transmembrane helix</keyword>
<keyword evidence="1" id="KW-0812">Transmembrane</keyword>
<dbReference type="EMBL" id="DF967972">
    <property type="protein sequence ID" value="GAP15182.1"/>
    <property type="molecule type" value="Genomic_DNA"/>
</dbReference>
<feature type="transmembrane region" description="Helical" evidence="1">
    <location>
        <begin position="12"/>
        <end position="33"/>
    </location>
</feature>
<proteinExistence type="predicted"/>
<dbReference type="STRING" id="360412.LARV_02964"/>
<feature type="transmembrane region" description="Helical" evidence="1">
    <location>
        <begin position="137"/>
        <end position="157"/>
    </location>
</feature>
<evidence type="ECO:0000313" key="2">
    <source>
        <dbReference type="EMBL" id="GAP15182.1"/>
    </source>
</evidence>
<accession>A0A0S7BBW2</accession>
<dbReference type="AlphaFoldDB" id="A0A0S7BBW2"/>
<evidence type="ECO:0000313" key="3">
    <source>
        <dbReference type="Proteomes" id="UP000055060"/>
    </source>
</evidence>
<organism evidence="2">
    <name type="scientific">Longilinea arvoryzae</name>
    <dbReference type="NCBI Taxonomy" id="360412"/>
    <lineage>
        <taxon>Bacteria</taxon>
        <taxon>Bacillati</taxon>
        <taxon>Chloroflexota</taxon>
        <taxon>Anaerolineae</taxon>
        <taxon>Anaerolineales</taxon>
        <taxon>Anaerolineaceae</taxon>
        <taxon>Longilinea</taxon>
    </lineage>
</organism>
<protein>
    <submittedName>
        <fullName evidence="2">Uncharacterized protein</fullName>
    </submittedName>
</protein>
<dbReference type="RefSeq" id="WP_075074373.1">
    <property type="nucleotide sequence ID" value="NZ_DF967972.1"/>
</dbReference>
<evidence type="ECO:0000256" key="1">
    <source>
        <dbReference type="SAM" id="Phobius"/>
    </source>
</evidence>
<reference evidence="2" key="1">
    <citation type="submission" date="2015-07" db="EMBL/GenBank/DDBJ databases">
        <title>Draft Genome Sequences of Anaerolinea thermolimosa IMO-1, Bellilinea caldifistulae GOMI-1, Leptolinea tardivitalis YMTK-2, Levilinea saccharolytica KIBI-1,Longilinea arvoryzae KOME-1, Previously Described as Members of the Anaerolineaceae (Chloroflexi).</title>
        <authorList>
            <person name="Sekiguchi Y."/>
            <person name="Ohashi A."/>
            <person name="Matsuura N."/>
            <person name="Tourlousse M.D."/>
        </authorList>
    </citation>
    <scope>NUCLEOTIDE SEQUENCE [LARGE SCALE GENOMIC DNA]</scope>
    <source>
        <strain evidence="2">KOME-1</strain>
    </source>
</reference>
<keyword evidence="1" id="KW-0472">Membrane</keyword>
<keyword evidence="3" id="KW-1185">Reference proteome</keyword>
<dbReference type="Proteomes" id="UP000055060">
    <property type="component" value="Unassembled WGS sequence"/>
</dbReference>
<name>A0A0S7BBW2_9CHLR</name>
<sequence length="172" mass="18647">MTPFGRAILWRTLISVGIALLLGVIVSEGSFYLQRTQLDRKPDEFDLVVPPGTADRIQAGLAVPSLPQDMTFVEGDVIVVKNEDSVSHQLGPIWVPAGSTGRLVLEKPNTYTLSCSFQPSQRLGLEVRPRLTAGIRFQGLLAVAAPTSVLVWLYLIVISPLPSAAAEEGQRK</sequence>
<gene>
    <name evidence="2" type="ORF">LARV_02964</name>
</gene>